<reference evidence="1 2" key="1">
    <citation type="submission" date="2019-07" db="EMBL/GenBank/DDBJ databases">
        <title>Genomic Encyclopedia of Archaeal and Bacterial Type Strains, Phase II (KMG-II): from individual species to whole genera.</title>
        <authorList>
            <person name="Goeker M."/>
        </authorList>
    </citation>
    <scope>NUCLEOTIDE SEQUENCE [LARGE SCALE GENOMIC DNA]</scope>
    <source>
        <strain evidence="1 2">DSM 21935</strain>
    </source>
</reference>
<dbReference type="PANTHER" id="PTHR35145">
    <property type="entry name" value="CYTOPLASMIC PROTEIN-RELATED"/>
    <property type="match status" value="1"/>
</dbReference>
<dbReference type="SUPFAM" id="SSF142906">
    <property type="entry name" value="YjbR-like"/>
    <property type="match status" value="1"/>
</dbReference>
<dbReference type="Proteomes" id="UP000324595">
    <property type="component" value="Unassembled WGS sequence"/>
</dbReference>
<organism evidence="1 2">
    <name type="scientific">Fodinibius salinus</name>
    <dbReference type="NCBI Taxonomy" id="860790"/>
    <lineage>
        <taxon>Bacteria</taxon>
        <taxon>Pseudomonadati</taxon>
        <taxon>Balneolota</taxon>
        <taxon>Balneolia</taxon>
        <taxon>Balneolales</taxon>
        <taxon>Balneolaceae</taxon>
        <taxon>Fodinibius</taxon>
    </lineage>
</organism>
<dbReference type="InterPro" id="IPR058532">
    <property type="entry name" value="YjbR/MT2646/Rv2570-like"/>
</dbReference>
<dbReference type="InterPro" id="IPR007351">
    <property type="entry name" value="YjbR"/>
</dbReference>
<dbReference type="Pfam" id="PF04237">
    <property type="entry name" value="YjbR"/>
    <property type="match status" value="1"/>
</dbReference>
<dbReference type="InterPro" id="IPR038056">
    <property type="entry name" value="YjbR-like_sf"/>
</dbReference>
<dbReference type="AlphaFoldDB" id="A0A5D3YLP0"/>
<dbReference type="PANTHER" id="PTHR35145:SF1">
    <property type="entry name" value="CYTOPLASMIC PROTEIN"/>
    <property type="match status" value="1"/>
</dbReference>
<sequence length="117" mass="13684">MNIIEYRKYCLSFPGAEEGFPFDEDTLVFKIKGKIFSITDVDSFELVNVKCDPVKAINLREKYPFVIPGYHMNKKHWNSIKMDHSVPEDLLKQWISDSYQLVVAKLPKKTQEELKSL</sequence>
<evidence type="ECO:0000313" key="1">
    <source>
        <dbReference type="EMBL" id="TYP94800.1"/>
    </source>
</evidence>
<dbReference type="Gene3D" id="3.90.1150.30">
    <property type="match status" value="1"/>
</dbReference>
<accession>A0A5D3YLP0</accession>
<proteinExistence type="predicted"/>
<dbReference type="GO" id="GO:0003677">
    <property type="term" value="F:DNA binding"/>
    <property type="evidence" value="ECO:0007669"/>
    <property type="project" value="UniProtKB-KW"/>
</dbReference>
<comment type="caution">
    <text evidence="1">The sequence shown here is derived from an EMBL/GenBank/DDBJ whole genome shotgun (WGS) entry which is preliminary data.</text>
</comment>
<dbReference type="OrthoDB" id="9789813at2"/>
<dbReference type="RefSeq" id="WP_148898336.1">
    <property type="nucleotide sequence ID" value="NZ_VNHY01000001.1"/>
</dbReference>
<evidence type="ECO:0000313" key="2">
    <source>
        <dbReference type="Proteomes" id="UP000324595"/>
    </source>
</evidence>
<keyword evidence="1" id="KW-0238">DNA-binding</keyword>
<dbReference type="EMBL" id="VNHY01000001">
    <property type="protein sequence ID" value="TYP94800.1"/>
    <property type="molecule type" value="Genomic_DNA"/>
</dbReference>
<protein>
    <submittedName>
        <fullName evidence="1">Putative DNA-binding protein, MmcQ/YjbR family</fullName>
    </submittedName>
</protein>
<gene>
    <name evidence="1" type="ORF">LX73_0089</name>
</gene>
<name>A0A5D3YLP0_9BACT</name>
<keyword evidence="2" id="KW-1185">Reference proteome</keyword>